<dbReference type="Proteomes" id="UP001596523">
    <property type="component" value="Unassembled WGS sequence"/>
</dbReference>
<name>A0ABW2JND6_9ACTN</name>
<organism evidence="3 4">
    <name type="scientific">Streptomyces monticola</name>
    <dbReference type="NCBI Taxonomy" id="2666263"/>
    <lineage>
        <taxon>Bacteria</taxon>
        <taxon>Bacillati</taxon>
        <taxon>Actinomycetota</taxon>
        <taxon>Actinomycetes</taxon>
        <taxon>Kitasatosporales</taxon>
        <taxon>Streptomycetaceae</taxon>
        <taxon>Streptomyces</taxon>
    </lineage>
</organism>
<evidence type="ECO:0000313" key="3">
    <source>
        <dbReference type="EMBL" id="MFC7307232.1"/>
    </source>
</evidence>
<evidence type="ECO:0000259" key="2">
    <source>
        <dbReference type="Pfam" id="PF19631"/>
    </source>
</evidence>
<accession>A0ABW2JND6</accession>
<gene>
    <name evidence="3" type="ORF">ACFQVC_23765</name>
</gene>
<reference evidence="4" key="1">
    <citation type="journal article" date="2019" name="Int. J. Syst. Evol. Microbiol.">
        <title>The Global Catalogue of Microorganisms (GCM) 10K type strain sequencing project: providing services to taxonomists for standard genome sequencing and annotation.</title>
        <authorList>
            <consortium name="The Broad Institute Genomics Platform"/>
            <consortium name="The Broad Institute Genome Sequencing Center for Infectious Disease"/>
            <person name="Wu L."/>
            <person name="Ma J."/>
        </authorList>
    </citation>
    <scope>NUCLEOTIDE SEQUENCE [LARGE SCALE GENOMIC DNA]</scope>
    <source>
        <strain evidence="4">SYNS20</strain>
    </source>
</reference>
<evidence type="ECO:0000256" key="1">
    <source>
        <dbReference type="SAM" id="MobiDB-lite"/>
    </source>
</evidence>
<dbReference type="EMBL" id="JBHTCF010000010">
    <property type="protein sequence ID" value="MFC7307232.1"/>
    <property type="molecule type" value="Genomic_DNA"/>
</dbReference>
<dbReference type="RefSeq" id="WP_381833796.1">
    <property type="nucleotide sequence ID" value="NZ_JBHTCF010000010.1"/>
</dbReference>
<protein>
    <submittedName>
        <fullName evidence="3">Trypco2 family protein</fullName>
    </submittedName>
</protein>
<feature type="domain" description="Trypsin-co-occurring" evidence="2">
    <location>
        <begin position="8"/>
        <end position="84"/>
    </location>
</feature>
<sequence>MGHEAWAELAEAIGAVRAELQAAMAAGEGSALQFRTGPGELEFTVDVQKHGEAGTKVLVLPWSAQAKAGAASGRTQRIKLTLQPIDSQGEDARISRSSAERPL</sequence>
<proteinExistence type="predicted"/>
<keyword evidence="4" id="KW-1185">Reference proteome</keyword>
<dbReference type="Pfam" id="PF19631">
    <property type="entry name" value="Trypco2"/>
    <property type="match status" value="1"/>
</dbReference>
<dbReference type="InterPro" id="IPR045608">
    <property type="entry name" value="Trypco2"/>
</dbReference>
<evidence type="ECO:0000313" key="4">
    <source>
        <dbReference type="Proteomes" id="UP001596523"/>
    </source>
</evidence>
<feature type="compositionally biased region" description="Basic and acidic residues" evidence="1">
    <location>
        <begin position="90"/>
        <end position="103"/>
    </location>
</feature>
<comment type="caution">
    <text evidence="3">The sequence shown here is derived from an EMBL/GenBank/DDBJ whole genome shotgun (WGS) entry which is preliminary data.</text>
</comment>
<feature type="region of interest" description="Disordered" evidence="1">
    <location>
        <begin position="81"/>
        <end position="103"/>
    </location>
</feature>